<protein>
    <recommendedName>
        <fullName evidence="4">F-box domain-containing protein</fullName>
    </recommendedName>
</protein>
<name>A0A401H4J9_9APHY</name>
<keyword evidence="3" id="KW-1185">Reference proteome</keyword>
<dbReference type="Proteomes" id="UP000287166">
    <property type="component" value="Unassembled WGS sequence"/>
</dbReference>
<reference evidence="2 3" key="1">
    <citation type="journal article" date="2018" name="Sci. Rep.">
        <title>Genome sequence of the cauliflower mushroom Sparassis crispa (Hanabiratake) and its association with beneficial usage.</title>
        <authorList>
            <person name="Kiyama R."/>
            <person name="Furutani Y."/>
            <person name="Kawaguchi K."/>
            <person name="Nakanishi T."/>
        </authorList>
    </citation>
    <scope>NUCLEOTIDE SEQUENCE [LARGE SCALE GENOMIC DNA]</scope>
</reference>
<feature type="region of interest" description="Disordered" evidence="1">
    <location>
        <begin position="399"/>
        <end position="432"/>
    </location>
</feature>
<dbReference type="InParanoid" id="A0A401H4J9"/>
<dbReference type="InterPro" id="IPR032675">
    <property type="entry name" value="LRR_dom_sf"/>
</dbReference>
<dbReference type="CDD" id="cd09917">
    <property type="entry name" value="F-box_SF"/>
    <property type="match status" value="1"/>
</dbReference>
<dbReference type="AlphaFoldDB" id="A0A401H4J9"/>
<dbReference type="STRING" id="139825.A0A401H4J9"/>
<evidence type="ECO:0000313" key="2">
    <source>
        <dbReference type="EMBL" id="GBE89344.1"/>
    </source>
</evidence>
<accession>A0A401H4J9</accession>
<dbReference type="GeneID" id="38786261"/>
<dbReference type="Gene3D" id="3.80.10.10">
    <property type="entry name" value="Ribonuclease Inhibitor"/>
    <property type="match status" value="1"/>
</dbReference>
<evidence type="ECO:0008006" key="4">
    <source>
        <dbReference type="Google" id="ProtNLM"/>
    </source>
</evidence>
<dbReference type="SUPFAM" id="SSF52047">
    <property type="entry name" value="RNI-like"/>
    <property type="match status" value="1"/>
</dbReference>
<dbReference type="RefSeq" id="XP_027620257.1">
    <property type="nucleotide sequence ID" value="XM_027764456.1"/>
</dbReference>
<dbReference type="OrthoDB" id="2921803at2759"/>
<organism evidence="2 3">
    <name type="scientific">Sparassis crispa</name>
    <dbReference type="NCBI Taxonomy" id="139825"/>
    <lineage>
        <taxon>Eukaryota</taxon>
        <taxon>Fungi</taxon>
        <taxon>Dikarya</taxon>
        <taxon>Basidiomycota</taxon>
        <taxon>Agaricomycotina</taxon>
        <taxon>Agaricomycetes</taxon>
        <taxon>Polyporales</taxon>
        <taxon>Sparassidaceae</taxon>
        <taxon>Sparassis</taxon>
    </lineage>
</organism>
<proteinExistence type="predicted"/>
<feature type="compositionally biased region" description="Acidic residues" evidence="1">
    <location>
        <begin position="420"/>
        <end position="432"/>
    </location>
</feature>
<gene>
    <name evidence="2" type="ORF">SCP_1600050</name>
</gene>
<dbReference type="EMBL" id="BFAD01000016">
    <property type="protein sequence ID" value="GBE89344.1"/>
    <property type="molecule type" value="Genomic_DNA"/>
</dbReference>
<comment type="caution">
    <text evidence="2">The sequence shown here is derived from an EMBL/GenBank/DDBJ whole genome shotgun (WGS) entry which is preliminary data.</text>
</comment>
<evidence type="ECO:0000313" key="3">
    <source>
        <dbReference type="Proteomes" id="UP000287166"/>
    </source>
</evidence>
<sequence length="432" mass="48311">MTNGQSSPVVPKLPHELMDRIIDLCDLRSTLYSCSLVCRAWVPRSQFHLFKVMLIGSLREFKSIVRAAETPHLRPLFAVTSSLDITGYSDYANQRKWIQTMALRLGEPFSGVTSLSMSGIDWGSPTLPPNVLATGFASFTGTVKMVLSDCKFSTFGVFRRIISAFPNLRELHLYHLKIRSNPSPQFLEAVAGSPRPRLESLTTIDVCYALYDWLSVTPSIRALHRLELNTATDQMESEASQRMISLVGEHLKDLRVKLTNENQVKSFCSSLCLTKCADLEILHLILPTGIDTLDIHSYLAALLSQISPSSRLQHLVFSTRLNLEGDTIDYYRLGPVDKLLSHSHFRNLCLVCAEVLVKFNLPLGVTELHLQQGVENALSDLVNRNVTVRCLVFPEYEDQSSEDEGNVLEDNASRTIAMPDDVERDGQEGGEI</sequence>
<evidence type="ECO:0000256" key="1">
    <source>
        <dbReference type="SAM" id="MobiDB-lite"/>
    </source>
</evidence>